<comment type="caution">
    <text evidence="1">The sequence shown here is derived from an EMBL/GenBank/DDBJ whole genome shotgun (WGS) entry which is preliminary data.</text>
</comment>
<evidence type="ECO:0000313" key="2">
    <source>
        <dbReference type="Proteomes" id="UP000037854"/>
    </source>
</evidence>
<evidence type="ECO:0008006" key="3">
    <source>
        <dbReference type="Google" id="ProtNLM"/>
    </source>
</evidence>
<accession>A0ABR5MK21</accession>
<dbReference type="Proteomes" id="UP000037854">
    <property type="component" value="Unassembled WGS sequence"/>
</dbReference>
<evidence type="ECO:0000313" key="1">
    <source>
        <dbReference type="EMBL" id="KPH76069.1"/>
    </source>
</evidence>
<proteinExistence type="predicted"/>
<dbReference type="EMBL" id="LGTK01000018">
    <property type="protein sequence ID" value="KPH76069.1"/>
    <property type="molecule type" value="Genomic_DNA"/>
</dbReference>
<name>A0ABR5MK21_9BACI</name>
<keyword evidence="2" id="KW-1185">Reference proteome</keyword>
<reference evidence="1 2" key="1">
    <citation type="submission" date="2015-07" db="EMBL/GenBank/DDBJ databases">
        <title>High-quality draft genome sequence of Oceanobacillus caeni HM6, a bacillus isolated from a human feces.</title>
        <authorList>
            <person name="Kumar J."/>
            <person name="Verma M.K."/>
            <person name="Pandey R."/>
            <person name="Bhambi M."/>
            <person name="Chauhan N."/>
        </authorList>
    </citation>
    <scope>NUCLEOTIDE SEQUENCE [LARGE SCALE GENOMIC DNA]</scope>
    <source>
        <strain evidence="1 2">HM6</strain>
    </source>
</reference>
<sequence length="293" mass="34271">MQDYFQIYDLNFNPIPLPTDELGYGLRGLDLDVSSTSEEPTEHRLTGIPGNITTGYTDRDREMSIHARLKANDPTDFRLKRDRVFAFFKRLGTFYVTEVQQGNKLMKVRVVDSYRFERPQNNRTFATADIPLRIEGQPYWISRYKSMDLHKNGGVPFNDHWSFGMGLDVDKTTYQYSNKKEFNIYNAGTVPLKTIQEKDNCIITIEVKQSVNNFRLYDATGRYFEYNPTKNDSWGLVAGNKIILNGHYVTMNHTPILERTNRYFINLLPGDNIFKMEGLTNYTITFDFRFKYD</sequence>
<organism evidence="1 2">
    <name type="scientific">Oceanobacillus caeni</name>
    <dbReference type="NCBI Taxonomy" id="405946"/>
    <lineage>
        <taxon>Bacteria</taxon>
        <taxon>Bacillati</taxon>
        <taxon>Bacillota</taxon>
        <taxon>Bacilli</taxon>
        <taxon>Bacillales</taxon>
        <taxon>Bacillaceae</taxon>
        <taxon>Oceanobacillus</taxon>
    </lineage>
</organism>
<dbReference type="RefSeq" id="WP_060668212.1">
    <property type="nucleotide sequence ID" value="NZ_LGTK01000018.1"/>
</dbReference>
<gene>
    <name evidence="1" type="ORF">AFL42_07125</name>
</gene>
<protein>
    <recommendedName>
        <fullName evidence="3">Phage tail protein</fullName>
    </recommendedName>
</protein>